<feature type="chain" id="PRO_5047362361" evidence="4">
    <location>
        <begin position="23"/>
        <end position="436"/>
    </location>
</feature>
<dbReference type="SUPFAM" id="SSF53850">
    <property type="entry name" value="Periplasmic binding protein-like II"/>
    <property type="match status" value="1"/>
</dbReference>
<evidence type="ECO:0000256" key="2">
    <source>
        <dbReference type="ARBA" id="ARBA00022448"/>
    </source>
</evidence>
<proteinExistence type="inferred from homology"/>
<dbReference type="Proteomes" id="UP001501771">
    <property type="component" value="Unassembled WGS sequence"/>
</dbReference>
<sequence length="436" mass="46160">MRRTLPAVAGTAALALVLAACGGSDGEKTSSNKPSGSTESVDPASLKAELTWWDTSDPTNEGPAFKELIQKFNEQYPNVKVNYQSVPFDQAQNKFKTAAESGSGAPDILRAEVAWVPEFASLGYLYALDGTPLLEDNNFLETPLSSDVYDGKTYGVPQVTDTLGLMYNKKLFAKAGIESAPTTWDEVTEDAKLLKEKAGVDGIYLNAAGYFMLPFMYGEGGDLVDTDAQKIMVNSDANVAGIKIAQDMVKSGAAAKPDANDSYGTMMTLFKAGKVGMIMNGPWEVANISADPSFGGFENLGIAPVPAGSAGAGAPVGGHNYVIYSGMDENKADAAIAFVKFMSSAESEAFIADKLGLLPGNADAYDLVSDNEKVTAWKSALDVAKARPWIPEGGLFFGPLDEMATKVMVQGEDPQSALDTTAKQYKSDVVPDYSAE</sequence>
<comment type="similarity">
    <text evidence="1">Belongs to the bacterial solute-binding protein 1 family.</text>
</comment>
<protein>
    <submittedName>
        <fullName evidence="5">Extracellular solute-binding protein</fullName>
    </submittedName>
</protein>
<gene>
    <name evidence="5" type="ORF">GCM10009844_09500</name>
</gene>
<dbReference type="EMBL" id="BAAAQR010000002">
    <property type="protein sequence ID" value="GAA2140133.1"/>
    <property type="molecule type" value="Genomic_DNA"/>
</dbReference>
<evidence type="ECO:0000256" key="3">
    <source>
        <dbReference type="ARBA" id="ARBA00022729"/>
    </source>
</evidence>
<keyword evidence="6" id="KW-1185">Reference proteome</keyword>
<name>A0ABP5L5E3_9ACTN</name>
<dbReference type="Pfam" id="PF01547">
    <property type="entry name" value="SBP_bac_1"/>
    <property type="match status" value="1"/>
</dbReference>
<accession>A0ABP5L5E3</accession>
<evidence type="ECO:0000313" key="5">
    <source>
        <dbReference type="EMBL" id="GAA2140133.1"/>
    </source>
</evidence>
<dbReference type="PANTHER" id="PTHR30061:SF50">
    <property type="entry name" value="MALTOSE_MALTODEXTRIN-BINDING PERIPLASMIC PROTEIN"/>
    <property type="match status" value="1"/>
</dbReference>
<reference evidence="6" key="1">
    <citation type="journal article" date="2019" name="Int. J. Syst. Evol. Microbiol.">
        <title>The Global Catalogue of Microorganisms (GCM) 10K type strain sequencing project: providing services to taxonomists for standard genome sequencing and annotation.</title>
        <authorList>
            <consortium name="The Broad Institute Genomics Platform"/>
            <consortium name="The Broad Institute Genome Sequencing Center for Infectious Disease"/>
            <person name="Wu L."/>
            <person name="Ma J."/>
        </authorList>
    </citation>
    <scope>NUCLEOTIDE SEQUENCE [LARGE SCALE GENOMIC DNA]</scope>
    <source>
        <strain evidence="6">JCM 16022</strain>
    </source>
</reference>
<dbReference type="PROSITE" id="PS51257">
    <property type="entry name" value="PROKAR_LIPOPROTEIN"/>
    <property type="match status" value="1"/>
</dbReference>
<organism evidence="5 6">
    <name type="scientific">Nocardioides koreensis</name>
    <dbReference type="NCBI Taxonomy" id="433651"/>
    <lineage>
        <taxon>Bacteria</taxon>
        <taxon>Bacillati</taxon>
        <taxon>Actinomycetota</taxon>
        <taxon>Actinomycetes</taxon>
        <taxon>Propionibacteriales</taxon>
        <taxon>Nocardioidaceae</taxon>
        <taxon>Nocardioides</taxon>
    </lineage>
</organism>
<dbReference type="PANTHER" id="PTHR30061">
    <property type="entry name" value="MALTOSE-BINDING PERIPLASMIC PROTEIN"/>
    <property type="match status" value="1"/>
</dbReference>
<evidence type="ECO:0000256" key="4">
    <source>
        <dbReference type="SAM" id="SignalP"/>
    </source>
</evidence>
<keyword evidence="2" id="KW-0813">Transport</keyword>
<evidence type="ECO:0000256" key="1">
    <source>
        <dbReference type="ARBA" id="ARBA00008520"/>
    </source>
</evidence>
<dbReference type="Gene3D" id="3.40.190.10">
    <property type="entry name" value="Periplasmic binding protein-like II"/>
    <property type="match status" value="2"/>
</dbReference>
<dbReference type="InterPro" id="IPR006059">
    <property type="entry name" value="SBP"/>
</dbReference>
<keyword evidence="3 4" id="KW-0732">Signal</keyword>
<evidence type="ECO:0000313" key="6">
    <source>
        <dbReference type="Proteomes" id="UP001501771"/>
    </source>
</evidence>
<comment type="caution">
    <text evidence="5">The sequence shown here is derived from an EMBL/GenBank/DDBJ whole genome shotgun (WGS) entry which is preliminary data.</text>
</comment>
<feature type="signal peptide" evidence="4">
    <location>
        <begin position="1"/>
        <end position="22"/>
    </location>
</feature>
<dbReference type="RefSeq" id="WP_344148373.1">
    <property type="nucleotide sequence ID" value="NZ_BAAAQR010000002.1"/>
</dbReference>